<name>A0AAE6RM90_9MICO</name>
<evidence type="ECO:0000259" key="4">
    <source>
        <dbReference type="PROSITE" id="PS50893"/>
    </source>
</evidence>
<keyword evidence="3 5" id="KW-0067">ATP-binding</keyword>
<dbReference type="KEGG" id="rte:GSU10_01760"/>
<dbReference type="PANTHER" id="PTHR24220">
    <property type="entry name" value="IMPORT ATP-BINDING PROTEIN"/>
    <property type="match status" value="1"/>
</dbReference>
<proteinExistence type="inferred from homology"/>
<dbReference type="GO" id="GO:0016887">
    <property type="term" value="F:ATP hydrolysis activity"/>
    <property type="evidence" value="ECO:0007669"/>
    <property type="project" value="InterPro"/>
</dbReference>
<dbReference type="InterPro" id="IPR027417">
    <property type="entry name" value="P-loop_NTPase"/>
</dbReference>
<dbReference type="Gene3D" id="3.40.50.300">
    <property type="entry name" value="P-loop containing nucleotide triphosphate hydrolases"/>
    <property type="match status" value="1"/>
</dbReference>
<dbReference type="InterPro" id="IPR003593">
    <property type="entry name" value="AAA+_ATPase"/>
</dbReference>
<evidence type="ECO:0000256" key="1">
    <source>
        <dbReference type="ARBA" id="ARBA00005417"/>
    </source>
</evidence>
<evidence type="ECO:0000256" key="3">
    <source>
        <dbReference type="ARBA" id="ARBA00022840"/>
    </source>
</evidence>
<protein>
    <submittedName>
        <fullName evidence="5">ATP-binding cassette domain-containing protein</fullName>
    </submittedName>
</protein>
<evidence type="ECO:0000256" key="2">
    <source>
        <dbReference type="ARBA" id="ARBA00022741"/>
    </source>
</evidence>
<organism evidence="5 6">
    <name type="scientific">Rathayibacter tanaceti</name>
    <dbReference type="NCBI Taxonomy" id="1671680"/>
    <lineage>
        <taxon>Bacteria</taxon>
        <taxon>Bacillati</taxon>
        <taxon>Actinomycetota</taxon>
        <taxon>Actinomycetes</taxon>
        <taxon>Micrococcales</taxon>
        <taxon>Microbacteriaceae</taxon>
        <taxon>Rathayibacter</taxon>
    </lineage>
</organism>
<reference evidence="6" key="1">
    <citation type="submission" date="2019-12" db="EMBL/GenBank/DDBJ databases">
        <title>Complete and draft genome sequences of new strains and members of some known species of the genus Rathayibacter isolated from plants.</title>
        <authorList>
            <person name="Tarlachkov S.V."/>
            <person name="Starodumova I.P."/>
            <person name="Dorofeeva L.V."/>
            <person name="Prisyazhnaya N.V."/>
            <person name="Leyn S."/>
            <person name="Zlamal J."/>
            <person name="Elan M."/>
            <person name="Osterman A.L."/>
            <person name="Nadler S."/>
            <person name="Subbotin S.A."/>
            <person name="Evtushenko L.I."/>
        </authorList>
    </citation>
    <scope>NUCLEOTIDE SEQUENCE [LARGE SCALE GENOMIC DNA]</scope>
    <source>
        <strain evidence="6">VKM Ac-2761</strain>
    </source>
</reference>
<gene>
    <name evidence="5" type="ORF">GSU10_01760</name>
</gene>
<comment type="similarity">
    <text evidence="1">Belongs to the ABC transporter superfamily.</text>
</comment>
<evidence type="ECO:0000313" key="5">
    <source>
        <dbReference type="EMBL" id="QHC56881.1"/>
    </source>
</evidence>
<feature type="domain" description="ABC transporter" evidence="4">
    <location>
        <begin position="1"/>
        <end position="207"/>
    </location>
</feature>
<dbReference type="InterPro" id="IPR017871">
    <property type="entry name" value="ABC_transporter-like_CS"/>
</dbReference>
<sequence length="207" mass="22385">MQGIDFQYGTSRIVHSRWSGRFHAGEITALTGPSGSGKSTLLYIAGLLLSPTSGHVLVDGLQLDSLSDRRKAWSRAHRYGFVFQDAALDSSRTVLDNIIESALYRGDNQRDSISRALFLIEWLGVDVDPLRRPGEISGGQAQRISLCRALLGSPDIVVADEPTGNLDVESSKKVMGALRFAADQGAAVVVATHDLQFAAASDKVYRL</sequence>
<keyword evidence="2" id="KW-0547">Nucleotide-binding</keyword>
<dbReference type="PROSITE" id="PS50893">
    <property type="entry name" value="ABC_TRANSPORTER_2"/>
    <property type="match status" value="1"/>
</dbReference>
<dbReference type="PROSITE" id="PS00211">
    <property type="entry name" value="ABC_TRANSPORTER_1"/>
    <property type="match status" value="1"/>
</dbReference>
<accession>A0AAE6RM90</accession>
<dbReference type="GO" id="GO:0005886">
    <property type="term" value="C:plasma membrane"/>
    <property type="evidence" value="ECO:0007669"/>
    <property type="project" value="TreeGrafter"/>
</dbReference>
<dbReference type="SUPFAM" id="SSF52540">
    <property type="entry name" value="P-loop containing nucleoside triphosphate hydrolases"/>
    <property type="match status" value="1"/>
</dbReference>
<dbReference type="Pfam" id="PF00005">
    <property type="entry name" value="ABC_tran"/>
    <property type="match status" value="1"/>
</dbReference>
<dbReference type="GO" id="GO:0005524">
    <property type="term" value="F:ATP binding"/>
    <property type="evidence" value="ECO:0007669"/>
    <property type="project" value="UniProtKB-KW"/>
</dbReference>
<dbReference type="InterPro" id="IPR003439">
    <property type="entry name" value="ABC_transporter-like_ATP-bd"/>
</dbReference>
<dbReference type="SMART" id="SM00382">
    <property type="entry name" value="AAA"/>
    <property type="match status" value="1"/>
</dbReference>
<dbReference type="PANTHER" id="PTHR24220:SF689">
    <property type="entry name" value="LIPOPROTEIN-RELEASING SYSTEM ATP-BINDING PROTEIN LOLD"/>
    <property type="match status" value="1"/>
</dbReference>
<dbReference type="InterPro" id="IPR015854">
    <property type="entry name" value="ABC_transpr_LolD-like"/>
</dbReference>
<dbReference type="AlphaFoldDB" id="A0AAE6RM90"/>
<evidence type="ECO:0000313" key="6">
    <source>
        <dbReference type="Proteomes" id="UP000465031"/>
    </source>
</evidence>
<dbReference type="EMBL" id="CP047186">
    <property type="protein sequence ID" value="QHC56881.1"/>
    <property type="molecule type" value="Genomic_DNA"/>
</dbReference>
<dbReference type="GO" id="GO:0022857">
    <property type="term" value="F:transmembrane transporter activity"/>
    <property type="evidence" value="ECO:0007669"/>
    <property type="project" value="TreeGrafter"/>
</dbReference>
<dbReference type="Proteomes" id="UP000465031">
    <property type="component" value="Chromosome"/>
</dbReference>